<dbReference type="Proteomes" id="UP000664698">
    <property type="component" value="Unassembled WGS sequence"/>
</dbReference>
<comment type="catalytic activity">
    <reaction evidence="1">
        <text>ATP + protein L-histidine = ADP + protein N-phospho-L-histidine.</text>
        <dbReference type="EC" id="2.7.13.3"/>
    </reaction>
</comment>
<dbReference type="PANTHER" id="PTHR43547:SF2">
    <property type="entry name" value="HYBRID SIGNAL TRANSDUCTION HISTIDINE KINASE C"/>
    <property type="match status" value="1"/>
</dbReference>
<dbReference type="Gene3D" id="2.60.40.10">
    <property type="entry name" value="Immunoglobulins"/>
    <property type="match status" value="1"/>
</dbReference>
<dbReference type="EMBL" id="JAFKCW010000004">
    <property type="protein sequence ID" value="MBN7802608.1"/>
    <property type="molecule type" value="Genomic_DNA"/>
</dbReference>
<dbReference type="PROSITE" id="PS00041">
    <property type="entry name" value="HTH_ARAC_FAMILY_1"/>
    <property type="match status" value="1"/>
</dbReference>
<dbReference type="PROSITE" id="PS50110">
    <property type="entry name" value="RESPONSE_REGULATORY"/>
    <property type="match status" value="1"/>
</dbReference>
<dbReference type="Pfam" id="PF07494">
    <property type="entry name" value="Reg_prop"/>
    <property type="match status" value="4"/>
</dbReference>
<dbReference type="SUPFAM" id="SSF52172">
    <property type="entry name" value="CheY-like"/>
    <property type="match status" value="1"/>
</dbReference>
<dbReference type="InterPro" id="IPR003661">
    <property type="entry name" value="HisK_dim/P_dom"/>
</dbReference>
<evidence type="ECO:0000256" key="5">
    <source>
        <dbReference type="ARBA" id="ARBA00023125"/>
    </source>
</evidence>
<evidence type="ECO:0000256" key="4">
    <source>
        <dbReference type="ARBA" id="ARBA00023015"/>
    </source>
</evidence>
<accession>A0ABS3BTH1</accession>
<proteinExistence type="predicted"/>
<dbReference type="Pfam" id="PF00512">
    <property type="entry name" value="HisKA"/>
    <property type="match status" value="1"/>
</dbReference>
<feature type="modified residue" description="4-aspartylphosphate" evidence="7">
    <location>
        <position position="1148"/>
    </location>
</feature>
<dbReference type="Gene3D" id="3.40.50.2300">
    <property type="match status" value="1"/>
</dbReference>
<dbReference type="Pfam" id="PF07495">
    <property type="entry name" value="Y_Y_Y"/>
    <property type="match status" value="1"/>
</dbReference>
<dbReference type="SUPFAM" id="SSF63829">
    <property type="entry name" value="Calcium-dependent phosphotriesterase"/>
    <property type="match status" value="2"/>
</dbReference>
<evidence type="ECO:0000313" key="12">
    <source>
        <dbReference type="Proteomes" id="UP000664698"/>
    </source>
</evidence>
<dbReference type="SMART" id="SM00387">
    <property type="entry name" value="HATPase_c"/>
    <property type="match status" value="1"/>
</dbReference>
<dbReference type="PROSITE" id="PS50109">
    <property type="entry name" value="HIS_KIN"/>
    <property type="match status" value="1"/>
</dbReference>
<dbReference type="PANTHER" id="PTHR43547">
    <property type="entry name" value="TWO-COMPONENT HISTIDINE KINASE"/>
    <property type="match status" value="1"/>
</dbReference>
<dbReference type="Gene3D" id="1.10.10.60">
    <property type="entry name" value="Homeodomain-like"/>
    <property type="match status" value="1"/>
</dbReference>
<dbReference type="SUPFAM" id="SSF47384">
    <property type="entry name" value="Homodimeric domain of signal transducing histidine kinase"/>
    <property type="match status" value="1"/>
</dbReference>
<keyword evidence="5" id="KW-0238">DNA-binding</keyword>
<dbReference type="InterPro" id="IPR009057">
    <property type="entry name" value="Homeodomain-like_sf"/>
</dbReference>
<evidence type="ECO:0000259" key="9">
    <source>
        <dbReference type="PROSITE" id="PS50109"/>
    </source>
</evidence>
<dbReference type="Gene3D" id="3.30.565.10">
    <property type="entry name" value="Histidine kinase-like ATPase, C-terminal domain"/>
    <property type="match status" value="1"/>
</dbReference>
<comment type="caution">
    <text evidence="11">The sequence shown here is derived from an EMBL/GenBank/DDBJ whole genome shotgun (WGS) entry which is preliminary data.</text>
</comment>
<dbReference type="InterPro" id="IPR018062">
    <property type="entry name" value="HTH_AraC-typ_CS"/>
</dbReference>
<dbReference type="CDD" id="cd17574">
    <property type="entry name" value="REC_OmpR"/>
    <property type="match status" value="1"/>
</dbReference>
<dbReference type="Gene3D" id="1.10.287.130">
    <property type="match status" value="1"/>
</dbReference>
<dbReference type="InterPro" id="IPR036890">
    <property type="entry name" value="HATPase_C_sf"/>
</dbReference>
<dbReference type="Pfam" id="PF02518">
    <property type="entry name" value="HATPase_c"/>
    <property type="match status" value="1"/>
</dbReference>
<dbReference type="InterPro" id="IPR004358">
    <property type="entry name" value="Sig_transdc_His_kin-like_C"/>
</dbReference>
<evidence type="ECO:0000256" key="2">
    <source>
        <dbReference type="ARBA" id="ARBA00012438"/>
    </source>
</evidence>
<evidence type="ECO:0000259" key="10">
    <source>
        <dbReference type="PROSITE" id="PS50110"/>
    </source>
</evidence>
<evidence type="ECO:0000256" key="7">
    <source>
        <dbReference type="PROSITE-ProRule" id="PRU00169"/>
    </source>
</evidence>
<dbReference type="Pfam" id="PF00072">
    <property type="entry name" value="Response_reg"/>
    <property type="match status" value="1"/>
</dbReference>
<dbReference type="InterPro" id="IPR001789">
    <property type="entry name" value="Sig_transdc_resp-reg_receiver"/>
</dbReference>
<dbReference type="InterPro" id="IPR015943">
    <property type="entry name" value="WD40/YVTN_repeat-like_dom_sf"/>
</dbReference>
<keyword evidence="6" id="KW-0804">Transcription</keyword>
<feature type="domain" description="Response regulatory" evidence="10">
    <location>
        <begin position="1100"/>
        <end position="1215"/>
    </location>
</feature>
<organism evidence="11 12">
    <name type="scientific">Algoriphagus aestuariicola</name>
    <dbReference type="NCBI Taxonomy" id="1852016"/>
    <lineage>
        <taxon>Bacteria</taxon>
        <taxon>Pseudomonadati</taxon>
        <taxon>Bacteroidota</taxon>
        <taxon>Cytophagia</taxon>
        <taxon>Cytophagales</taxon>
        <taxon>Cyclobacteriaceae</taxon>
        <taxon>Algoriphagus</taxon>
    </lineage>
</organism>
<dbReference type="InterPro" id="IPR013783">
    <property type="entry name" value="Ig-like_fold"/>
</dbReference>
<sequence>MKTQNIRRFQRRFVTIPLYIILLVVSVAFRASGQTAVEKIAIEQGLLNNYVTCVFQDSKGFIWIGTKEGVGKFDGVVFRNFTHNPEDPTSLIGSEVWDIAEDRSGNIWVGTNEGLNLLNRDQDQFRHFQLGSGDDPKGNLVSRILVDKSGSLWVGNGSGNLFLFDPESQIFLKFPTAGMAEVRDIAETSDGRLLVAYGAWVLRNKQGGIKSFDKKSREYVAFFGEAKTSGLSVTKLILRERSVYLSTYHRGIYRYDLDSRELEEVEAGNGERPELIYHMAKRTNGEIIVGTDGKGIYSLEANADRLVPIPENKDLSSQAITFVMEDKSGLTWAGTVNGGLSVLDPRKSLFENWKFTQDPKNGLSGKSVLSLAASSKGGVWIGLDHGGLNYYDPQGDKFEYFDKHGNKPADNVVNGIFEAQNGNLWLGYYQQGLGEYKTKNDVFKNYSNNEWLYQDGYVKAFFEDQEGTIWVATRNQGLIYQNFKTGARGKYKHDPSEQASLPHNHVTQIIPKDSSHLWIATFNGFSLLDKKTGQMTNYTHSPTDRNSLVGSRVYSLCKDRQGNLWIATDKGLDFFDVETERFTHYNVSHGLPSNTIKGVIFDGNQDLWISSNRGISRLSKASMEIVNYSYEDGINGIEFNENSLAIDRNGKLYFGGVYGVTAFHPDSLKTNSYSPPVYITDIYLHNRPLKSYQKDGLLSRPAIETEELELKHFQSDISFDFTALNYTSAEKNSYAYYMEGYDDDWNYVGNVRSARYTNLAPGDYTFYVKASNNDGVWNDVPAKISMRILSPWWKTWWAYALYFLAIVLSIFGVSRASLNRLKLLNDLKLERMEKQNQENLYRLKLDLFTTISHEFRTPLSLIIGPIENLIENYRLDKDGNHYLRIVHQSAARLKKLADQLLDFRKSEDGTISLIPSKVDIVSFLSKRIKQFEYLAKDNDIEICSLFETSYQEMCFDEDKMDIVIYNLLSNAFKFTKPGGKVSIGLKVLTDSNSIEIQVKDNGIGITEEDQKRIFDAYYQSNHNKPGTGIGLSIARTYVRLHGGEVSLKSKPGLGSIFYVTIPMASSEELVSNQALRMAQPKKVLKYYDRGEVQFSSSKDKVLIVEDDPQMQTFLEQSLEKYFQVKTANNGVEGKLIADTWQPNLIVTDIMMPEMDGLSLCRLLKQNFSTSHIPIILLSAKTNESTLQDGYELGADDYILKPFSPKVLRTRIRTIISDRERLKRLFSEPRDEAQPVFGLTELDSSFLDTANQIIENNLSNPEFDVNSLVKELGMSRSQVFRKIKGITGQSPHQFLQTSKLNKAAKLLTRSGLNVSEVAYELGFGSVRNFRIAFKKQFDTSPTEYVRNSK</sequence>
<evidence type="ECO:0000259" key="8">
    <source>
        <dbReference type="PROSITE" id="PS01124"/>
    </source>
</evidence>
<evidence type="ECO:0000256" key="3">
    <source>
        <dbReference type="ARBA" id="ARBA00022553"/>
    </source>
</evidence>
<dbReference type="Pfam" id="PF12833">
    <property type="entry name" value="HTH_18"/>
    <property type="match status" value="1"/>
</dbReference>
<protein>
    <recommendedName>
        <fullName evidence="2">histidine kinase</fullName>
        <ecNumber evidence="2">2.7.13.3</ecNumber>
    </recommendedName>
</protein>
<dbReference type="EC" id="2.7.13.3" evidence="2"/>
<dbReference type="InterPro" id="IPR011006">
    <property type="entry name" value="CheY-like_superfamily"/>
</dbReference>
<name>A0ABS3BTH1_9BACT</name>
<dbReference type="SMART" id="SM00342">
    <property type="entry name" value="HTH_ARAC"/>
    <property type="match status" value="1"/>
</dbReference>
<dbReference type="InterPro" id="IPR036097">
    <property type="entry name" value="HisK_dim/P_sf"/>
</dbReference>
<dbReference type="InterPro" id="IPR018060">
    <property type="entry name" value="HTH_AraC"/>
</dbReference>
<dbReference type="SUPFAM" id="SSF46689">
    <property type="entry name" value="Homeodomain-like"/>
    <property type="match status" value="1"/>
</dbReference>
<dbReference type="InterPro" id="IPR011110">
    <property type="entry name" value="Reg_prop"/>
</dbReference>
<reference evidence="11 12" key="1">
    <citation type="submission" date="2021-03" db="EMBL/GenBank/DDBJ databases">
        <title>novel species isolated from a fishpond in China.</title>
        <authorList>
            <person name="Lu H."/>
            <person name="Cai Z."/>
        </authorList>
    </citation>
    <scope>NUCLEOTIDE SEQUENCE [LARGE SCALE GENOMIC DNA]</scope>
    <source>
        <strain evidence="11 12">JCM 31546</strain>
    </source>
</reference>
<evidence type="ECO:0000256" key="1">
    <source>
        <dbReference type="ARBA" id="ARBA00000085"/>
    </source>
</evidence>
<keyword evidence="4" id="KW-0805">Transcription regulation</keyword>
<keyword evidence="3 7" id="KW-0597">Phosphoprotein</keyword>
<dbReference type="PROSITE" id="PS01124">
    <property type="entry name" value="HTH_ARAC_FAMILY_2"/>
    <property type="match status" value="1"/>
</dbReference>
<evidence type="ECO:0000256" key="6">
    <source>
        <dbReference type="ARBA" id="ARBA00023163"/>
    </source>
</evidence>
<dbReference type="InterPro" id="IPR005467">
    <property type="entry name" value="His_kinase_dom"/>
</dbReference>
<dbReference type="CDD" id="cd00082">
    <property type="entry name" value="HisKA"/>
    <property type="match status" value="1"/>
</dbReference>
<dbReference type="SMART" id="SM00448">
    <property type="entry name" value="REC"/>
    <property type="match status" value="1"/>
</dbReference>
<dbReference type="RefSeq" id="WP_206570623.1">
    <property type="nucleotide sequence ID" value="NZ_JAFKCW010000004.1"/>
</dbReference>
<dbReference type="SUPFAM" id="SSF55874">
    <property type="entry name" value="ATPase domain of HSP90 chaperone/DNA topoisomerase II/histidine kinase"/>
    <property type="match status" value="1"/>
</dbReference>
<feature type="domain" description="HTH araC/xylS-type" evidence="8">
    <location>
        <begin position="1247"/>
        <end position="1346"/>
    </location>
</feature>
<gene>
    <name evidence="11" type="ORF">J0A67_17160</name>
</gene>
<dbReference type="SMART" id="SM00388">
    <property type="entry name" value="HisKA"/>
    <property type="match status" value="1"/>
</dbReference>
<dbReference type="InterPro" id="IPR011123">
    <property type="entry name" value="Y_Y_Y"/>
</dbReference>
<dbReference type="InterPro" id="IPR003594">
    <property type="entry name" value="HATPase_dom"/>
</dbReference>
<dbReference type="PRINTS" id="PR00344">
    <property type="entry name" value="BCTRLSENSOR"/>
</dbReference>
<keyword evidence="12" id="KW-1185">Reference proteome</keyword>
<evidence type="ECO:0000313" key="11">
    <source>
        <dbReference type="EMBL" id="MBN7802608.1"/>
    </source>
</evidence>
<feature type="domain" description="Histidine kinase" evidence="9">
    <location>
        <begin position="850"/>
        <end position="1065"/>
    </location>
</feature>
<dbReference type="Gene3D" id="2.130.10.10">
    <property type="entry name" value="YVTN repeat-like/Quinoprotein amine dehydrogenase"/>
    <property type="match status" value="4"/>
</dbReference>